<feature type="non-terminal residue" evidence="1">
    <location>
        <position position="1"/>
    </location>
</feature>
<comment type="caution">
    <text evidence="1">The sequence shown here is derived from an EMBL/GenBank/DDBJ whole genome shotgun (WGS) entry which is preliminary data.</text>
</comment>
<name>A0AA87IFQ6_BIFLL</name>
<proteinExistence type="predicted"/>
<evidence type="ECO:0000313" key="1">
    <source>
        <dbReference type="EMBL" id="EIJ25825.1"/>
    </source>
</evidence>
<organism evidence="1 2">
    <name type="scientific">Bifidobacterium longum subsp. longum 1-6B</name>
    <dbReference type="NCBI Taxonomy" id="1161744"/>
    <lineage>
        <taxon>Bacteria</taxon>
        <taxon>Bacillati</taxon>
        <taxon>Actinomycetota</taxon>
        <taxon>Actinomycetes</taxon>
        <taxon>Bifidobacteriales</taxon>
        <taxon>Bifidobacteriaceae</taxon>
        <taxon>Bifidobacterium</taxon>
    </lineage>
</organism>
<accession>A0AA87IFQ6</accession>
<dbReference type="Proteomes" id="UP000006410">
    <property type="component" value="Unassembled WGS sequence"/>
</dbReference>
<reference evidence="1 2" key="1">
    <citation type="journal article" date="2013" name="Genome Announc.">
        <title>Draft Genome Sequences of Two Pairs of Human Intestinal Bifidobacterium longum subsp. longum Strains, 44B and 1-6B and 35B and 2-2B, Consecutively Isolated from Two Children after a 5-Year Time Period.</title>
        <authorList>
            <person name="Shkoporov A.N."/>
            <person name="Efimov B.A."/>
            <person name="Khokhlova E.V."/>
            <person name="Chaplin A.V."/>
            <person name="Kafarskaya L.I."/>
            <person name="Durkin A.S."/>
            <person name="McCorrison J."/>
            <person name="Torralba M."/>
            <person name="Gillis M."/>
            <person name="Sutton G."/>
            <person name="Weibel D.B."/>
            <person name="Nelson K.E."/>
            <person name="Smeianov V.V."/>
        </authorList>
    </citation>
    <scope>NUCLEOTIDE SEQUENCE [LARGE SCALE GENOMIC DNA]</scope>
    <source>
        <strain evidence="1 2">1-6B</strain>
    </source>
</reference>
<evidence type="ECO:0000313" key="2">
    <source>
        <dbReference type="Proteomes" id="UP000006410"/>
    </source>
</evidence>
<dbReference type="EMBL" id="AJTF01000079">
    <property type="protein sequence ID" value="EIJ25825.1"/>
    <property type="molecule type" value="Genomic_DNA"/>
</dbReference>
<dbReference type="AlphaFoldDB" id="A0AA87IFQ6"/>
<gene>
    <name evidence="1" type="ORF">HMPREF1313_2159</name>
</gene>
<sequence length="43" mass="4604">ANADVNAAKNILSRALNTIGMDDADERRQHVCQPVQTGGGHCR</sequence>
<protein>
    <submittedName>
        <fullName evidence="1">Uncharacterized protein</fullName>
    </submittedName>
</protein>